<sequence length="337" mass="39656">FKKLRKLKKKKINIFSIGENIKNNFLIVYSVFLFLNLFSISIIRIIMISLFLNVIRKSKRLKRDLILIVRTASLVGSVLIVLFFQILVLDISSTQQWNKFFFFGWFFSLFLIILTLILNSKIKLNQNHIQEKIETNDSENSFVQGEKSFKQLFILYIAYFLATSDLLFMLLMSSFIYNKFGEVSWRIFTSLSFMFMIGVFLGNLLAHNLSDKIKKEKVFLIGVSSYLFLMFLLTFSDFFVLVLLYFSLSVFGSLCNFTYTSYVAEYSKNLKNKTFKYQLLHSYYSLAQFLFVPLGYYLYASLSIESIIIISCFFFIISIILISYCILYEGIEKRKRI</sequence>
<keyword evidence="1" id="KW-0472">Membrane</keyword>
<feature type="transmembrane region" description="Helical" evidence="1">
    <location>
        <begin position="153"/>
        <end position="177"/>
    </location>
</feature>
<accession>A0A0F8Z934</accession>
<evidence type="ECO:0000256" key="1">
    <source>
        <dbReference type="SAM" id="Phobius"/>
    </source>
</evidence>
<dbReference type="Gene3D" id="1.20.1250.20">
    <property type="entry name" value="MFS general substrate transporter like domains"/>
    <property type="match status" value="1"/>
</dbReference>
<dbReference type="GO" id="GO:0022857">
    <property type="term" value="F:transmembrane transporter activity"/>
    <property type="evidence" value="ECO:0007669"/>
    <property type="project" value="InterPro"/>
</dbReference>
<feature type="transmembrane region" description="Helical" evidence="1">
    <location>
        <begin position="242"/>
        <end position="262"/>
    </location>
</feature>
<keyword evidence="1" id="KW-1133">Transmembrane helix</keyword>
<feature type="transmembrane region" description="Helical" evidence="1">
    <location>
        <begin position="218"/>
        <end position="236"/>
    </location>
</feature>
<gene>
    <name evidence="2" type="ORF">LCGC14_2724600</name>
</gene>
<dbReference type="AlphaFoldDB" id="A0A0F8Z934"/>
<dbReference type="EMBL" id="LAZR01049169">
    <property type="protein sequence ID" value="KKK90287.1"/>
    <property type="molecule type" value="Genomic_DNA"/>
</dbReference>
<feature type="transmembrane region" description="Helical" evidence="1">
    <location>
        <begin position="26"/>
        <end position="55"/>
    </location>
</feature>
<organism evidence="2">
    <name type="scientific">marine sediment metagenome</name>
    <dbReference type="NCBI Taxonomy" id="412755"/>
    <lineage>
        <taxon>unclassified sequences</taxon>
        <taxon>metagenomes</taxon>
        <taxon>ecological metagenomes</taxon>
    </lineage>
</organism>
<reference evidence="2" key="1">
    <citation type="journal article" date="2015" name="Nature">
        <title>Complex archaea that bridge the gap between prokaryotes and eukaryotes.</title>
        <authorList>
            <person name="Spang A."/>
            <person name="Saw J.H."/>
            <person name="Jorgensen S.L."/>
            <person name="Zaremba-Niedzwiedzka K."/>
            <person name="Martijn J."/>
            <person name="Lind A.E."/>
            <person name="van Eijk R."/>
            <person name="Schleper C."/>
            <person name="Guy L."/>
            <person name="Ettema T.J."/>
        </authorList>
    </citation>
    <scope>NUCLEOTIDE SEQUENCE</scope>
</reference>
<dbReference type="Pfam" id="PF07690">
    <property type="entry name" value="MFS_1"/>
    <property type="match status" value="1"/>
</dbReference>
<dbReference type="InterPro" id="IPR036259">
    <property type="entry name" value="MFS_trans_sf"/>
</dbReference>
<comment type="caution">
    <text evidence="2">The sequence shown here is derived from an EMBL/GenBank/DDBJ whole genome shotgun (WGS) entry which is preliminary data.</text>
</comment>
<feature type="transmembrane region" description="Helical" evidence="1">
    <location>
        <begin position="306"/>
        <end position="327"/>
    </location>
</feature>
<evidence type="ECO:0000313" key="2">
    <source>
        <dbReference type="EMBL" id="KKK90287.1"/>
    </source>
</evidence>
<name>A0A0F8Z934_9ZZZZ</name>
<feature type="transmembrane region" description="Helical" evidence="1">
    <location>
        <begin position="100"/>
        <end position="118"/>
    </location>
</feature>
<dbReference type="InterPro" id="IPR011701">
    <property type="entry name" value="MFS"/>
</dbReference>
<proteinExistence type="predicted"/>
<keyword evidence="1" id="KW-0812">Transmembrane</keyword>
<feature type="transmembrane region" description="Helical" evidence="1">
    <location>
        <begin position="183"/>
        <end position="206"/>
    </location>
</feature>
<protein>
    <recommendedName>
        <fullName evidence="3">Major facilitator superfamily (MFS) profile domain-containing protein</fullName>
    </recommendedName>
</protein>
<feature type="transmembrane region" description="Helical" evidence="1">
    <location>
        <begin position="283"/>
        <end position="300"/>
    </location>
</feature>
<feature type="transmembrane region" description="Helical" evidence="1">
    <location>
        <begin position="67"/>
        <end position="88"/>
    </location>
</feature>
<dbReference type="SUPFAM" id="SSF103473">
    <property type="entry name" value="MFS general substrate transporter"/>
    <property type="match status" value="1"/>
</dbReference>
<evidence type="ECO:0008006" key="3">
    <source>
        <dbReference type="Google" id="ProtNLM"/>
    </source>
</evidence>
<feature type="non-terminal residue" evidence="2">
    <location>
        <position position="1"/>
    </location>
</feature>